<dbReference type="PANTHER" id="PTHR23002">
    <property type="entry name" value="ZINC FINGER CCHC DOMAIN CONTAINING PROTEIN"/>
    <property type="match status" value="1"/>
</dbReference>
<dbReference type="GO" id="GO:0003676">
    <property type="term" value="F:nucleic acid binding"/>
    <property type="evidence" value="ECO:0007669"/>
    <property type="project" value="InterPro"/>
</dbReference>
<sequence>SLPVSGNSGRRRPQVWRQVVQDLCFLCGQAGHWRRNCPWQEGRKNLWGRPWSWKHRPPDCFHCGKVSHLMRDWCGGACWTCGARGHFKRECPEKKDRASPRGWAEAQRRKPRRCFRCQEEGHLKRHCPRTEALEEVHRGLGPKEVGRPRSLPTPPAH</sequence>
<organism evidence="7 8">
    <name type="scientific">Pelusios castaneus</name>
    <name type="common">West African mud turtle</name>
    <dbReference type="NCBI Taxonomy" id="367368"/>
    <lineage>
        <taxon>Eukaryota</taxon>
        <taxon>Metazoa</taxon>
        <taxon>Chordata</taxon>
        <taxon>Craniata</taxon>
        <taxon>Vertebrata</taxon>
        <taxon>Euteleostomi</taxon>
        <taxon>Archelosauria</taxon>
        <taxon>Testudinata</taxon>
        <taxon>Testudines</taxon>
        <taxon>Pleurodira</taxon>
        <taxon>Pelomedusidae</taxon>
        <taxon>Pelusios</taxon>
    </lineage>
</organism>
<keyword evidence="8" id="KW-1185">Reference proteome</keyword>
<dbReference type="Proteomes" id="UP000694393">
    <property type="component" value="Unplaced"/>
</dbReference>
<protein>
    <recommendedName>
        <fullName evidence="6">CCHC-type domain-containing protein</fullName>
    </recommendedName>
</protein>
<dbReference type="GO" id="GO:0008270">
    <property type="term" value="F:zinc ion binding"/>
    <property type="evidence" value="ECO:0007669"/>
    <property type="project" value="UniProtKB-KW"/>
</dbReference>
<evidence type="ECO:0000256" key="2">
    <source>
        <dbReference type="ARBA" id="ARBA00022771"/>
    </source>
</evidence>
<evidence type="ECO:0000313" key="7">
    <source>
        <dbReference type="Ensembl" id="ENSPCEP00000004510.1"/>
    </source>
</evidence>
<dbReference type="Gene3D" id="4.10.60.10">
    <property type="entry name" value="Zinc finger, CCHC-type"/>
    <property type="match status" value="3"/>
</dbReference>
<accession>A0A8C8RFZ4</accession>
<dbReference type="InterPro" id="IPR051714">
    <property type="entry name" value="Znf_CCHC_NABP"/>
</dbReference>
<dbReference type="InterPro" id="IPR001878">
    <property type="entry name" value="Znf_CCHC"/>
</dbReference>
<dbReference type="SMART" id="SM00343">
    <property type="entry name" value="ZnF_C2HC"/>
    <property type="match status" value="4"/>
</dbReference>
<feature type="region of interest" description="Disordered" evidence="5">
    <location>
        <begin position="134"/>
        <end position="157"/>
    </location>
</feature>
<dbReference type="PROSITE" id="PS50158">
    <property type="entry name" value="ZF_CCHC"/>
    <property type="match status" value="3"/>
</dbReference>
<feature type="domain" description="CCHC-type" evidence="6">
    <location>
        <begin position="24"/>
        <end position="38"/>
    </location>
</feature>
<evidence type="ECO:0000256" key="5">
    <source>
        <dbReference type="SAM" id="MobiDB-lite"/>
    </source>
</evidence>
<dbReference type="SUPFAM" id="SSF57756">
    <property type="entry name" value="Retrovirus zinc finger-like domains"/>
    <property type="match status" value="3"/>
</dbReference>
<keyword evidence="3" id="KW-0862">Zinc</keyword>
<dbReference type="Ensembl" id="ENSPCET00000004663.1">
    <property type="protein sequence ID" value="ENSPCEP00000004510.1"/>
    <property type="gene ID" value="ENSPCEG00000003641.1"/>
</dbReference>
<keyword evidence="1" id="KW-0479">Metal-binding</keyword>
<keyword evidence="2 4" id="KW-0863">Zinc-finger</keyword>
<reference evidence="7" key="1">
    <citation type="submission" date="2025-08" db="UniProtKB">
        <authorList>
            <consortium name="Ensembl"/>
        </authorList>
    </citation>
    <scope>IDENTIFICATION</scope>
</reference>
<evidence type="ECO:0000256" key="3">
    <source>
        <dbReference type="ARBA" id="ARBA00022833"/>
    </source>
</evidence>
<dbReference type="InterPro" id="IPR036875">
    <property type="entry name" value="Znf_CCHC_sf"/>
</dbReference>
<dbReference type="Pfam" id="PF00098">
    <property type="entry name" value="zf-CCHC"/>
    <property type="match status" value="2"/>
</dbReference>
<name>A0A8C8RFZ4_9SAUR</name>
<evidence type="ECO:0000256" key="1">
    <source>
        <dbReference type="ARBA" id="ARBA00022723"/>
    </source>
</evidence>
<evidence type="ECO:0000259" key="6">
    <source>
        <dbReference type="PROSITE" id="PS50158"/>
    </source>
</evidence>
<dbReference type="AlphaFoldDB" id="A0A8C8RFZ4"/>
<feature type="domain" description="CCHC-type" evidence="6">
    <location>
        <begin position="78"/>
        <end position="93"/>
    </location>
</feature>
<dbReference type="InterPro" id="IPR025829">
    <property type="entry name" value="Zn_knuckle_CX2CX3GHX4C"/>
</dbReference>
<dbReference type="Pfam" id="PF13696">
    <property type="entry name" value="zf-CCHC_2"/>
    <property type="match status" value="1"/>
</dbReference>
<reference evidence="7" key="2">
    <citation type="submission" date="2025-09" db="UniProtKB">
        <authorList>
            <consortium name="Ensembl"/>
        </authorList>
    </citation>
    <scope>IDENTIFICATION</scope>
</reference>
<proteinExistence type="predicted"/>
<evidence type="ECO:0000256" key="4">
    <source>
        <dbReference type="PROSITE-ProRule" id="PRU00047"/>
    </source>
</evidence>
<feature type="domain" description="CCHC-type" evidence="6">
    <location>
        <begin position="112"/>
        <end position="129"/>
    </location>
</feature>
<evidence type="ECO:0000313" key="8">
    <source>
        <dbReference type="Proteomes" id="UP000694393"/>
    </source>
</evidence>